<gene>
    <name evidence="1" type="ORF">KUDE01_021831</name>
</gene>
<proteinExistence type="predicted"/>
<dbReference type="AlphaFoldDB" id="A0AAD9EZ80"/>
<dbReference type="EMBL" id="JASDAP010000022">
    <property type="protein sequence ID" value="KAK1883504.1"/>
    <property type="molecule type" value="Genomic_DNA"/>
</dbReference>
<organism evidence="1 2">
    <name type="scientific">Dissostichus eleginoides</name>
    <name type="common">Patagonian toothfish</name>
    <name type="synonym">Dissostichus amissus</name>
    <dbReference type="NCBI Taxonomy" id="100907"/>
    <lineage>
        <taxon>Eukaryota</taxon>
        <taxon>Metazoa</taxon>
        <taxon>Chordata</taxon>
        <taxon>Craniata</taxon>
        <taxon>Vertebrata</taxon>
        <taxon>Euteleostomi</taxon>
        <taxon>Actinopterygii</taxon>
        <taxon>Neopterygii</taxon>
        <taxon>Teleostei</taxon>
        <taxon>Neoteleostei</taxon>
        <taxon>Acanthomorphata</taxon>
        <taxon>Eupercaria</taxon>
        <taxon>Perciformes</taxon>
        <taxon>Notothenioidei</taxon>
        <taxon>Nototheniidae</taxon>
        <taxon>Dissostichus</taxon>
    </lineage>
</organism>
<accession>A0AAD9EZ80</accession>
<comment type="caution">
    <text evidence="1">The sequence shown here is derived from an EMBL/GenBank/DDBJ whole genome shotgun (WGS) entry which is preliminary data.</text>
</comment>
<sequence>MSCKTSGGAGVSIYIAEGPKRREKPLKDRISLSCPCGLSSSWDDAGRSAARAGGRKLRVLQDAPGVNTSSYHTMLDQAQGPV</sequence>
<name>A0AAD9EZ80_DISEL</name>
<keyword evidence="2" id="KW-1185">Reference proteome</keyword>
<dbReference type="Proteomes" id="UP001228049">
    <property type="component" value="Unassembled WGS sequence"/>
</dbReference>
<reference evidence="1" key="1">
    <citation type="submission" date="2023-04" db="EMBL/GenBank/DDBJ databases">
        <title>Chromosome-level genome of Chaenocephalus aceratus.</title>
        <authorList>
            <person name="Park H."/>
        </authorList>
    </citation>
    <scope>NUCLEOTIDE SEQUENCE</scope>
    <source>
        <strain evidence="1">DE</strain>
        <tissue evidence="1">Muscle</tissue>
    </source>
</reference>
<evidence type="ECO:0000313" key="1">
    <source>
        <dbReference type="EMBL" id="KAK1883504.1"/>
    </source>
</evidence>
<protein>
    <submittedName>
        <fullName evidence="1">Fe-S cluster assembly protein dre2</fullName>
    </submittedName>
</protein>
<evidence type="ECO:0000313" key="2">
    <source>
        <dbReference type="Proteomes" id="UP001228049"/>
    </source>
</evidence>